<accession>M7ZKZ7</accession>
<dbReference type="AlphaFoldDB" id="M7ZKZ7"/>
<evidence type="ECO:0000313" key="1">
    <source>
        <dbReference type="EMBL" id="EMS52995.1"/>
    </source>
</evidence>
<gene>
    <name evidence="1" type="ORF">TRIUR3_25527</name>
</gene>
<dbReference type="EMBL" id="KD199989">
    <property type="protein sequence ID" value="EMS52995.1"/>
    <property type="molecule type" value="Genomic_DNA"/>
</dbReference>
<proteinExistence type="predicted"/>
<sequence length="75" mass="8259">MAPGRRQSGRTGSVMLGGAAAGTGHRRERVGSFRLASYCKISTVEIELHCCCLQFKNNKISHLVPNWCCDVCFKN</sequence>
<reference evidence="1" key="1">
    <citation type="journal article" date="2013" name="Nature">
        <title>Draft genome of the wheat A-genome progenitor Triticum urartu.</title>
        <authorList>
            <person name="Ling H.Q."/>
            <person name="Zhao S."/>
            <person name="Liu D."/>
            <person name="Wang J."/>
            <person name="Sun H."/>
            <person name="Zhang C."/>
            <person name="Fan H."/>
            <person name="Li D."/>
            <person name="Dong L."/>
            <person name="Tao Y."/>
            <person name="Gao C."/>
            <person name="Wu H."/>
            <person name="Li Y."/>
            <person name="Cui Y."/>
            <person name="Guo X."/>
            <person name="Zheng S."/>
            <person name="Wang B."/>
            <person name="Yu K."/>
            <person name="Liang Q."/>
            <person name="Yang W."/>
            <person name="Lou X."/>
            <person name="Chen J."/>
            <person name="Feng M."/>
            <person name="Jian J."/>
            <person name="Zhang X."/>
            <person name="Luo G."/>
            <person name="Jiang Y."/>
            <person name="Liu J."/>
            <person name="Wang Z."/>
            <person name="Sha Y."/>
            <person name="Zhang B."/>
            <person name="Wu H."/>
            <person name="Tang D."/>
            <person name="Shen Q."/>
            <person name="Xue P."/>
            <person name="Zou S."/>
            <person name="Wang X."/>
            <person name="Liu X."/>
            <person name="Wang F."/>
            <person name="Yang Y."/>
            <person name="An X."/>
            <person name="Dong Z."/>
            <person name="Zhang K."/>
            <person name="Zhang X."/>
            <person name="Luo M.C."/>
            <person name="Dvorak J."/>
            <person name="Tong Y."/>
            <person name="Wang J."/>
            <person name="Yang H."/>
            <person name="Li Z."/>
            <person name="Wang D."/>
            <person name="Zhang A."/>
            <person name="Wang J."/>
        </authorList>
    </citation>
    <scope>NUCLEOTIDE SEQUENCE</scope>
</reference>
<organism evidence="1">
    <name type="scientific">Triticum urartu</name>
    <name type="common">Red wild einkorn</name>
    <name type="synonym">Crithodium urartu</name>
    <dbReference type="NCBI Taxonomy" id="4572"/>
    <lineage>
        <taxon>Eukaryota</taxon>
        <taxon>Viridiplantae</taxon>
        <taxon>Streptophyta</taxon>
        <taxon>Embryophyta</taxon>
        <taxon>Tracheophyta</taxon>
        <taxon>Spermatophyta</taxon>
        <taxon>Magnoliopsida</taxon>
        <taxon>Liliopsida</taxon>
        <taxon>Poales</taxon>
        <taxon>Poaceae</taxon>
        <taxon>BOP clade</taxon>
        <taxon>Pooideae</taxon>
        <taxon>Triticodae</taxon>
        <taxon>Triticeae</taxon>
        <taxon>Triticinae</taxon>
        <taxon>Triticum</taxon>
    </lineage>
</organism>
<name>M7ZKZ7_TRIUA</name>
<protein>
    <submittedName>
        <fullName evidence="1">Uncharacterized protein</fullName>
    </submittedName>
</protein>